<feature type="transmembrane region" description="Helical" evidence="6">
    <location>
        <begin position="150"/>
        <end position="170"/>
    </location>
</feature>
<dbReference type="InterPro" id="IPR037185">
    <property type="entry name" value="EmrE-like"/>
</dbReference>
<name>A0A4U0XFE8_9PEZI</name>
<feature type="domain" description="EamA" evidence="7">
    <location>
        <begin position="315"/>
        <end position="445"/>
    </location>
</feature>
<evidence type="ECO:0000313" key="9">
    <source>
        <dbReference type="Proteomes" id="UP000309340"/>
    </source>
</evidence>
<keyword evidence="2 6" id="KW-0812">Transmembrane</keyword>
<gene>
    <name evidence="8" type="ORF">B0A55_03189</name>
</gene>
<accession>A0A4U0XFE8</accession>
<dbReference type="InterPro" id="IPR000620">
    <property type="entry name" value="EamA_dom"/>
</dbReference>
<dbReference type="SUPFAM" id="SSF103481">
    <property type="entry name" value="Multidrug resistance efflux transporter EmrE"/>
    <property type="match status" value="2"/>
</dbReference>
<feature type="compositionally biased region" description="Basic and acidic residues" evidence="5">
    <location>
        <begin position="24"/>
        <end position="42"/>
    </location>
</feature>
<dbReference type="AlphaFoldDB" id="A0A4U0XFE8"/>
<dbReference type="Proteomes" id="UP000309340">
    <property type="component" value="Unassembled WGS sequence"/>
</dbReference>
<comment type="caution">
    <text evidence="8">The sequence shown here is derived from an EMBL/GenBank/DDBJ whole genome shotgun (WGS) entry which is preliminary data.</text>
</comment>
<dbReference type="EMBL" id="NAJQ01000185">
    <property type="protein sequence ID" value="TKA75684.1"/>
    <property type="molecule type" value="Genomic_DNA"/>
</dbReference>
<evidence type="ECO:0000313" key="8">
    <source>
        <dbReference type="EMBL" id="TKA75684.1"/>
    </source>
</evidence>
<feature type="transmembrane region" description="Helical" evidence="6">
    <location>
        <begin position="429"/>
        <end position="449"/>
    </location>
</feature>
<feature type="domain" description="EamA" evidence="7">
    <location>
        <begin position="144"/>
        <end position="254"/>
    </location>
</feature>
<feature type="transmembrane region" description="Helical" evidence="6">
    <location>
        <begin position="182"/>
        <end position="203"/>
    </location>
</feature>
<keyword evidence="9" id="KW-1185">Reference proteome</keyword>
<evidence type="ECO:0000256" key="6">
    <source>
        <dbReference type="SAM" id="Phobius"/>
    </source>
</evidence>
<dbReference type="STRING" id="329884.A0A4U0XFE8"/>
<feature type="transmembrane region" description="Helical" evidence="6">
    <location>
        <begin position="215"/>
        <end position="232"/>
    </location>
</feature>
<dbReference type="OrthoDB" id="306876at2759"/>
<keyword evidence="4 6" id="KW-0472">Membrane</keyword>
<dbReference type="PANTHER" id="PTHR22911:SF6">
    <property type="entry name" value="SOLUTE CARRIER FAMILY 35 MEMBER G1"/>
    <property type="match status" value="1"/>
</dbReference>
<feature type="region of interest" description="Disordered" evidence="5">
    <location>
        <begin position="1"/>
        <end position="60"/>
    </location>
</feature>
<evidence type="ECO:0000259" key="7">
    <source>
        <dbReference type="Pfam" id="PF00892"/>
    </source>
</evidence>
<feature type="transmembrane region" description="Helical" evidence="6">
    <location>
        <begin position="110"/>
        <end position="130"/>
    </location>
</feature>
<dbReference type="Pfam" id="PF00892">
    <property type="entry name" value="EamA"/>
    <property type="match status" value="2"/>
</dbReference>
<evidence type="ECO:0000256" key="3">
    <source>
        <dbReference type="ARBA" id="ARBA00022989"/>
    </source>
</evidence>
<evidence type="ECO:0000256" key="1">
    <source>
        <dbReference type="ARBA" id="ARBA00004141"/>
    </source>
</evidence>
<feature type="transmembrane region" description="Helical" evidence="6">
    <location>
        <begin position="310"/>
        <end position="333"/>
    </location>
</feature>
<sequence length="516" mass="55761">MSVPNPESHQADKADPTSPYELEDFSRHDSRAVTPKPEDLRKPGPYTSGNGFLSAPLSGPIRPLSPDTISNLSIDEYEQIQPNRSRTTEELHHATLTRPPRGWRAKLRAFYIHNLGLGYMLVAQIFGTMMNVTTRLLEVEGNLGRGMHPFQILFARMGITLVLASGYMWWKRTPDFPLGKKEVRWLLVARGFGGFFGVFGMYYSLLYLPLADATVITFLAPGLSCWICSFLINEPFSRIEQIACLVSLVGVALIAKPSTLFAVLSSSNPADSPPASSGNSDAIPGSVPNGTLPAGGDASNYDAVTPTQRLFAVGVALLGVMGAVTAFTTIRWIGKRAHPLISVNYFAAWCTFVSIVMMLSLPGVGFLLPAELKEWGYLFFLGTCGFIMQFLLASGLAYEKSSRATNITYTQMLFALSFDKFFFGHTPDLLSIAGSTLILGSAVYIALMANAGKNGTAKEVSEGMGGNGSAARTGEELEAQQEGLISGVWVGGGRDVESGEDHDRLGGRGVEMSVLR</sequence>
<protein>
    <recommendedName>
        <fullName evidence="7">EamA domain-containing protein</fullName>
    </recommendedName>
</protein>
<feature type="transmembrane region" description="Helical" evidence="6">
    <location>
        <begin position="345"/>
        <end position="369"/>
    </location>
</feature>
<dbReference type="PANTHER" id="PTHR22911">
    <property type="entry name" value="ACYL-MALONYL CONDENSING ENZYME-RELATED"/>
    <property type="match status" value="1"/>
</dbReference>
<reference evidence="8 9" key="1">
    <citation type="submission" date="2017-03" db="EMBL/GenBank/DDBJ databases">
        <title>Genomes of endolithic fungi from Antarctica.</title>
        <authorList>
            <person name="Coleine C."/>
            <person name="Masonjones S."/>
            <person name="Stajich J.E."/>
        </authorList>
    </citation>
    <scope>NUCLEOTIDE SEQUENCE [LARGE SCALE GENOMIC DNA]</scope>
    <source>
        <strain evidence="8 9">CCFEE 5184</strain>
    </source>
</reference>
<feature type="transmembrane region" description="Helical" evidence="6">
    <location>
        <begin position="375"/>
        <end position="397"/>
    </location>
</feature>
<keyword evidence="3 6" id="KW-1133">Transmembrane helix</keyword>
<organism evidence="8 9">
    <name type="scientific">Friedmanniomyces simplex</name>
    <dbReference type="NCBI Taxonomy" id="329884"/>
    <lineage>
        <taxon>Eukaryota</taxon>
        <taxon>Fungi</taxon>
        <taxon>Dikarya</taxon>
        <taxon>Ascomycota</taxon>
        <taxon>Pezizomycotina</taxon>
        <taxon>Dothideomycetes</taxon>
        <taxon>Dothideomycetidae</taxon>
        <taxon>Mycosphaerellales</taxon>
        <taxon>Teratosphaeriaceae</taxon>
        <taxon>Friedmanniomyces</taxon>
    </lineage>
</organism>
<dbReference type="GO" id="GO:0016020">
    <property type="term" value="C:membrane"/>
    <property type="evidence" value="ECO:0007669"/>
    <property type="project" value="UniProtKB-SubCell"/>
</dbReference>
<evidence type="ECO:0000256" key="4">
    <source>
        <dbReference type="ARBA" id="ARBA00023136"/>
    </source>
</evidence>
<comment type="subcellular location">
    <subcellularLocation>
        <location evidence="1">Membrane</location>
        <topology evidence="1">Multi-pass membrane protein</topology>
    </subcellularLocation>
</comment>
<evidence type="ECO:0000256" key="2">
    <source>
        <dbReference type="ARBA" id="ARBA00022692"/>
    </source>
</evidence>
<proteinExistence type="predicted"/>
<evidence type="ECO:0000256" key="5">
    <source>
        <dbReference type="SAM" id="MobiDB-lite"/>
    </source>
</evidence>